<feature type="domain" description="NFACT RNA-binding" evidence="1">
    <location>
        <begin position="409"/>
        <end position="494"/>
    </location>
</feature>
<gene>
    <name evidence="3" type="ORF">E4650_09270</name>
    <name evidence="2" type="ORF">SAMN04488588_2084</name>
</gene>
<name>A0A1G6QHS8_9BACT</name>
<dbReference type="Pfam" id="PF05670">
    <property type="entry name" value="NFACT-R_1"/>
    <property type="match status" value="1"/>
</dbReference>
<dbReference type="GO" id="GO:0043023">
    <property type="term" value="F:ribosomal large subunit binding"/>
    <property type="evidence" value="ECO:0007669"/>
    <property type="project" value="TreeGrafter"/>
</dbReference>
<dbReference type="GO" id="GO:0000049">
    <property type="term" value="F:tRNA binding"/>
    <property type="evidence" value="ECO:0007669"/>
    <property type="project" value="TreeGrafter"/>
</dbReference>
<dbReference type="Pfam" id="PF05833">
    <property type="entry name" value="NFACT_N"/>
    <property type="match status" value="2"/>
</dbReference>
<evidence type="ECO:0000313" key="3">
    <source>
        <dbReference type="EMBL" id="TGG87031.1"/>
    </source>
</evidence>
<dbReference type="GO" id="GO:0072344">
    <property type="term" value="P:rescue of stalled ribosome"/>
    <property type="evidence" value="ECO:0007669"/>
    <property type="project" value="TreeGrafter"/>
</dbReference>
<dbReference type="AlphaFoldDB" id="A0A1G6QHS8"/>
<reference evidence="2 4" key="1">
    <citation type="submission" date="2016-10" db="EMBL/GenBank/DDBJ databases">
        <authorList>
            <person name="de Groot N.N."/>
        </authorList>
    </citation>
    <scope>NUCLEOTIDE SEQUENCE [LARGE SCALE GENOMIC DNA]</scope>
    <source>
        <strain evidence="2 4">WG14</strain>
    </source>
</reference>
<sequence>MPLDGIVFNKIIREIGKEMNNHKLKNIYQPVNSQILLQFKSEFILFSLSNPAYISLLENKPDIPDNPLNFAQLLRKNIKGMFLKEAQQIKTDRAGFLLFHGIDYIGQEKTYKLYFELMGRNSNLILTNKKDEIIDSWKKMNDDRRTILPGAFYKPFYDDEKKTIFEDFDDMKNVMGLAAKSKRFINEIGIEKAKEDMKNEKIFLFHDEDENPDISAITPNNYNFEELPPSKAIDKLFSERANKSRYLELKKILEKKLRKTIEKKESLKAKLLADIEKQKDIPNLIKKGELLKTYLYQAKKGDEFIEVYDWENDKNVKIELDSLKNPSTNLEKYFNKVDKLKKRVLHSKKRLRKIQKELDYYYQLYSTVDISDDLDTLEEIREEMIDEGLIQINKKKRRKKPKSTFKKFEYKGFEILVGRNNKQNDELTKSASKDDIWLHTHEIPGSHVLIKGAGKEIPEEVIKRAAEIEAYNSRAKMSNNVPVDYTTPKYVWKPKGAKPGMWLYENFSTIFVTPKQ</sequence>
<reference evidence="3 5" key="2">
    <citation type="submission" date="2019-04" db="EMBL/GenBank/DDBJ databases">
        <title>Draft genome sequence data and analysis of a Fermenting Bacterium, Geotoga petraea strain HO-Geo1, isolated from heavy-oil petroleum reservoir in Russia.</title>
        <authorList>
            <person name="Grouzdev D.S."/>
            <person name="Semenova E.M."/>
            <person name="Sokolova D.S."/>
            <person name="Tourova T.P."/>
            <person name="Poltaraus A.B."/>
            <person name="Nazina T.N."/>
        </authorList>
    </citation>
    <scope>NUCLEOTIDE SEQUENCE [LARGE SCALE GENOMIC DNA]</scope>
    <source>
        <strain evidence="3 5">HO-Geo1</strain>
    </source>
</reference>
<dbReference type="STRING" id="28234.SAMN04488588_2084"/>
<dbReference type="RefSeq" id="WP_091405719.1">
    <property type="nucleotide sequence ID" value="NZ_FMYV01000013.1"/>
</dbReference>
<dbReference type="PANTHER" id="PTHR15239:SF6">
    <property type="entry name" value="RIBOSOME QUALITY CONTROL COMPLEX SUBUNIT NEMF"/>
    <property type="match status" value="1"/>
</dbReference>
<dbReference type="PANTHER" id="PTHR15239">
    <property type="entry name" value="NUCLEAR EXPORT MEDIATOR FACTOR NEMF"/>
    <property type="match status" value="1"/>
</dbReference>
<organism evidence="2 4">
    <name type="scientific">Geotoga petraea</name>
    <dbReference type="NCBI Taxonomy" id="28234"/>
    <lineage>
        <taxon>Bacteria</taxon>
        <taxon>Thermotogati</taxon>
        <taxon>Thermotogota</taxon>
        <taxon>Thermotogae</taxon>
        <taxon>Petrotogales</taxon>
        <taxon>Petrotogaceae</taxon>
        <taxon>Geotoga</taxon>
    </lineage>
</organism>
<dbReference type="Gene3D" id="2.30.310.10">
    <property type="entry name" value="ibrinogen binding protein from staphylococcus aureus domain"/>
    <property type="match status" value="1"/>
</dbReference>
<dbReference type="GO" id="GO:1990112">
    <property type="term" value="C:RQC complex"/>
    <property type="evidence" value="ECO:0007669"/>
    <property type="project" value="TreeGrafter"/>
</dbReference>
<evidence type="ECO:0000313" key="5">
    <source>
        <dbReference type="Proteomes" id="UP000297288"/>
    </source>
</evidence>
<dbReference type="InterPro" id="IPR051608">
    <property type="entry name" value="RQC_Subunit_NEMF"/>
</dbReference>
<evidence type="ECO:0000313" key="2">
    <source>
        <dbReference type="EMBL" id="SDC92030.1"/>
    </source>
</evidence>
<dbReference type="EMBL" id="FMYV01000013">
    <property type="protein sequence ID" value="SDC92030.1"/>
    <property type="molecule type" value="Genomic_DNA"/>
</dbReference>
<protein>
    <submittedName>
        <fullName evidence="3">Fibronectin-binding domain-containing protein</fullName>
    </submittedName>
    <submittedName>
        <fullName evidence="2">Predicted component of the ribosome quality control (RQC) complex, YloA/Tae2 family, contains fibronectin-binding (FbpA) and DUF814 domains</fullName>
    </submittedName>
</protein>
<dbReference type="EMBL" id="SRME01000006">
    <property type="protein sequence ID" value="TGG87031.1"/>
    <property type="molecule type" value="Genomic_DNA"/>
</dbReference>
<dbReference type="InterPro" id="IPR008532">
    <property type="entry name" value="NFACT_RNA-bd"/>
</dbReference>
<dbReference type="OrthoDB" id="9766163at2"/>
<evidence type="ECO:0000259" key="1">
    <source>
        <dbReference type="Pfam" id="PF05670"/>
    </source>
</evidence>
<dbReference type="Proteomes" id="UP000199322">
    <property type="component" value="Unassembled WGS sequence"/>
</dbReference>
<dbReference type="Proteomes" id="UP000297288">
    <property type="component" value="Unassembled WGS sequence"/>
</dbReference>
<proteinExistence type="predicted"/>
<evidence type="ECO:0000313" key="4">
    <source>
        <dbReference type="Proteomes" id="UP000199322"/>
    </source>
</evidence>
<keyword evidence="4" id="KW-1185">Reference proteome</keyword>
<accession>A0A1G6QHS8</accession>